<dbReference type="SUPFAM" id="SSF51182">
    <property type="entry name" value="RmlC-like cupins"/>
    <property type="match status" value="1"/>
</dbReference>
<keyword evidence="1" id="KW-0479">Metal-binding</keyword>
<sequence length="188" mass="20522">MTDQPGALAPLTRRSALVAAGTCFAMASQQASAAQRLLDKGVPTVSRKPTYAKMSEADGMREIVGLHDGSGTSKIRFFGFDGAPAPAHFIIYDLPPGASEGTHTHYLDDRNKEGSFDEYYYIISGQGRMEIDGEQVPVVKGDHVHTPLEVSHGIENTHATEHLRVFLTFIRRGTEQPSARMKAAHSER</sequence>
<evidence type="ECO:0000313" key="4">
    <source>
        <dbReference type="EMBL" id="MCP3732738.1"/>
    </source>
</evidence>
<dbReference type="PANTHER" id="PTHR35848:SF6">
    <property type="entry name" value="CUPIN TYPE-2 DOMAIN-CONTAINING PROTEIN"/>
    <property type="match status" value="1"/>
</dbReference>
<reference evidence="4" key="1">
    <citation type="submission" date="2022-05" db="EMBL/GenBank/DDBJ databases">
        <title>Sphingomonas sp. strain MG17 Genome sequencing and assembly.</title>
        <authorList>
            <person name="Kim I."/>
        </authorList>
    </citation>
    <scope>NUCLEOTIDE SEQUENCE</scope>
    <source>
        <strain evidence="4">MG17</strain>
    </source>
</reference>
<proteinExistence type="predicted"/>
<evidence type="ECO:0000259" key="3">
    <source>
        <dbReference type="Pfam" id="PF07883"/>
    </source>
</evidence>
<dbReference type="InterPro" id="IPR014710">
    <property type="entry name" value="RmlC-like_jellyroll"/>
</dbReference>
<dbReference type="Gene3D" id="2.60.120.10">
    <property type="entry name" value="Jelly Rolls"/>
    <property type="match status" value="1"/>
</dbReference>
<evidence type="ECO:0000313" key="5">
    <source>
        <dbReference type="Proteomes" id="UP001139451"/>
    </source>
</evidence>
<dbReference type="PANTHER" id="PTHR35848">
    <property type="entry name" value="OXALATE-BINDING PROTEIN"/>
    <property type="match status" value="1"/>
</dbReference>
<dbReference type="GO" id="GO:0046872">
    <property type="term" value="F:metal ion binding"/>
    <property type="evidence" value="ECO:0007669"/>
    <property type="project" value="UniProtKB-KW"/>
</dbReference>
<keyword evidence="2" id="KW-0732">Signal</keyword>
<organism evidence="4 5">
    <name type="scientific">Sphingomonas tagetis</name>
    <dbReference type="NCBI Taxonomy" id="2949092"/>
    <lineage>
        <taxon>Bacteria</taxon>
        <taxon>Pseudomonadati</taxon>
        <taxon>Pseudomonadota</taxon>
        <taxon>Alphaproteobacteria</taxon>
        <taxon>Sphingomonadales</taxon>
        <taxon>Sphingomonadaceae</taxon>
        <taxon>Sphingomonas</taxon>
    </lineage>
</organism>
<keyword evidence="5" id="KW-1185">Reference proteome</keyword>
<dbReference type="InterPro" id="IPR051610">
    <property type="entry name" value="GPI/OXD"/>
</dbReference>
<protein>
    <submittedName>
        <fullName evidence="4">Cupin domain-containing protein</fullName>
    </submittedName>
</protein>
<feature type="domain" description="Cupin type-2" evidence="3">
    <location>
        <begin position="92"/>
        <end position="166"/>
    </location>
</feature>
<dbReference type="EMBL" id="JAMLDX010000022">
    <property type="protein sequence ID" value="MCP3732738.1"/>
    <property type="molecule type" value="Genomic_DNA"/>
</dbReference>
<dbReference type="AlphaFoldDB" id="A0A9X2HSL8"/>
<dbReference type="RefSeq" id="WP_254296398.1">
    <property type="nucleotide sequence ID" value="NZ_JAMLDX010000022.1"/>
</dbReference>
<dbReference type="InterPro" id="IPR013096">
    <property type="entry name" value="Cupin_2"/>
</dbReference>
<evidence type="ECO:0000256" key="1">
    <source>
        <dbReference type="ARBA" id="ARBA00022723"/>
    </source>
</evidence>
<evidence type="ECO:0000256" key="2">
    <source>
        <dbReference type="SAM" id="SignalP"/>
    </source>
</evidence>
<gene>
    <name evidence="4" type="ORF">M9978_20170</name>
</gene>
<feature type="chain" id="PRO_5040929078" evidence="2">
    <location>
        <begin position="34"/>
        <end position="188"/>
    </location>
</feature>
<dbReference type="Pfam" id="PF07883">
    <property type="entry name" value="Cupin_2"/>
    <property type="match status" value="1"/>
</dbReference>
<comment type="caution">
    <text evidence="4">The sequence shown here is derived from an EMBL/GenBank/DDBJ whole genome shotgun (WGS) entry which is preliminary data.</text>
</comment>
<feature type="signal peptide" evidence="2">
    <location>
        <begin position="1"/>
        <end position="33"/>
    </location>
</feature>
<name>A0A9X2HSL8_9SPHN</name>
<accession>A0A9X2HSL8</accession>
<dbReference type="Proteomes" id="UP001139451">
    <property type="component" value="Unassembled WGS sequence"/>
</dbReference>
<dbReference type="InterPro" id="IPR011051">
    <property type="entry name" value="RmlC_Cupin_sf"/>
</dbReference>